<name>A0A926HYF2_9FIRM</name>
<dbReference type="Pfam" id="PF08447">
    <property type="entry name" value="PAS_3"/>
    <property type="match status" value="1"/>
</dbReference>
<evidence type="ECO:0000313" key="2">
    <source>
        <dbReference type="EMBL" id="MBC8539736.1"/>
    </source>
</evidence>
<feature type="domain" description="GGDEF" evidence="1">
    <location>
        <begin position="182"/>
        <end position="307"/>
    </location>
</feature>
<dbReference type="InterPro" id="IPR000160">
    <property type="entry name" value="GGDEF_dom"/>
</dbReference>
<dbReference type="PANTHER" id="PTHR46663:SF2">
    <property type="entry name" value="GGDEF DOMAIN-CONTAINING PROTEIN"/>
    <property type="match status" value="1"/>
</dbReference>
<dbReference type="CDD" id="cd01949">
    <property type="entry name" value="GGDEF"/>
    <property type="match status" value="1"/>
</dbReference>
<protein>
    <submittedName>
        <fullName evidence="2">Sensor domain-containing diguanylate cyclase</fullName>
    </submittedName>
</protein>
<dbReference type="InterPro" id="IPR052163">
    <property type="entry name" value="DGC-Regulatory_Protein"/>
</dbReference>
<gene>
    <name evidence="2" type="ORF">H8698_01945</name>
</gene>
<dbReference type="Proteomes" id="UP000611762">
    <property type="component" value="Unassembled WGS sequence"/>
</dbReference>
<dbReference type="CDD" id="cd00130">
    <property type="entry name" value="PAS"/>
    <property type="match status" value="1"/>
</dbReference>
<dbReference type="Pfam" id="PF00990">
    <property type="entry name" value="GGDEF"/>
    <property type="match status" value="1"/>
</dbReference>
<organism evidence="2 3">
    <name type="scientific">Congzhengia minquanensis</name>
    <dbReference type="NCBI Taxonomy" id="2763657"/>
    <lineage>
        <taxon>Bacteria</taxon>
        <taxon>Bacillati</taxon>
        <taxon>Bacillota</taxon>
        <taxon>Clostridia</taxon>
        <taxon>Eubacteriales</taxon>
        <taxon>Oscillospiraceae</taxon>
        <taxon>Congzhengia</taxon>
    </lineage>
</organism>
<dbReference type="Gene3D" id="3.30.450.20">
    <property type="entry name" value="PAS domain"/>
    <property type="match status" value="1"/>
</dbReference>
<dbReference type="InterPro" id="IPR000014">
    <property type="entry name" value="PAS"/>
</dbReference>
<dbReference type="AlphaFoldDB" id="A0A926HYF2"/>
<dbReference type="InterPro" id="IPR029787">
    <property type="entry name" value="Nucleotide_cyclase"/>
</dbReference>
<evidence type="ECO:0000313" key="3">
    <source>
        <dbReference type="Proteomes" id="UP000611762"/>
    </source>
</evidence>
<dbReference type="Gene3D" id="3.30.70.270">
    <property type="match status" value="1"/>
</dbReference>
<reference evidence="2" key="1">
    <citation type="submission" date="2020-08" db="EMBL/GenBank/DDBJ databases">
        <title>Genome public.</title>
        <authorList>
            <person name="Liu C."/>
            <person name="Sun Q."/>
        </authorList>
    </citation>
    <scope>NUCLEOTIDE SEQUENCE</scope>
    <source>
        <strain evidence="2">H8</strain>
    </source>
</reference>
<sequence>MERSFNTSIELQKYKERFSAVLQAAKICVYEVDIKNQLYTFFENAEVIFHKSGKVILEEVWKFSKLPPEEYQKQVMAYFAHPDDVAIINEAFQNIFEGKPFSYQARMKAGDTEFVWCKIDVTPIVENGETIYMVGVITDINAMKLQMDGYRAMAKLDPLTGLFNKTATECKIARKLAENNNETHALVLIDIDSFKAVNDTYGHSKGDEVLKEFSDELKRKVRKTDILGRWGGDEFVLLLCNIGNADNLHAKLKEMLAEMNLNFGITQSIGAAIYPGHAQSFKELFIKADTSLYKAKNQKNTYCVYQEL</sequence>
<dbReference type="EMBL" id="JACRSU010000001">
    <property type="protein sequence ID" value="MBC8539736.1"/>
    <property type="molecule type" value="Genomic_DNA"/>
</dbReference>
<dbReference type="InterPro" id="IPR043128">
    <property type="entry name" value="Rev_trsase/Diguanyl_cyclase"/>
</dbReference>
<keyword evidence="3" id="KW-1185">Reference proteome</keyword>
<dbReference type="PANTHER" id="PTHR46663">
    <property type="entry name" value="DIGUANYLATE CYCLASE DGCT-RELATED"/>
    <property type="match status" value="1"/>
</dbReference>
<dbReference type="InterPro" id="IPR013655">
    <property type="entry name" value="PAS_fold_3"/>
</dbReference>
<dbReference type="SUPFAM" id="SSF55785">
    <property type="entry name" value="PYP-like sensor domain (PAS domain)"/>
    <property type="match status" value="1"/>
</dbReference>
<dbReference type="NCBIfam" id="TIGR00254">
    <property type="entry name" value="GGDEF"/>
    <property type="match status" value="1"/>
</dbReference>
<dbReference type="RefSeq" id="WP_249310947.1">
    <property type="nucleotide sequence ID" value="NZ_JACRSU010000001.1"/>
</dbReference>
<proteinExistence type="predicted"/>
<dbReference type="SUPFAM" id="SSF55073">
    <property type="entry name" value="Nucleotide cyclase"/>
    <property type="match status" value="1"/>
</dbReference>
<comment type="caution">
    <text evidence="2">The sequence shown here is derived from an EMBL/GenBank/DDBJ whole genome shotgun (WGS) entry which is preliminary data.</text>
</comment>
<dbReference type="SMART" id="SM00267">
    <property type="entry name" value="GGDEF"/>
    <property type="match status" value="1"/>
</dbReference>
<dbReference type="PROSITE" id="PS50887">
    <property type="entry name" value="GGDEF"/>
    <property type="match status" value="1"/>
</dbReference>
<evidence type="ECO:0000259" key="1">
    <source>
        <dbReference type="PROSITE" id="PS50887"/>
    </source>
</evidence>
<dbReference type="InterPro" id="IPR035965">
    <property type="entry name" value="PAS-like_dom_sf"/>
</dbReference>
<dbReference type="FunFam" id="3.30.70.270:FF:000001">
    <property type="entry name" value="Diguanylate cyclase domain protein"/>
    <property type="match status" value="1"/>
</dbReference>
<accession>A0A926HYF2</accession>